<gene>
    <name evidence="3" type="ORF">RT717_03565</name>
</gene>
<dbReference type="PANTHER" id="PTHR43156:SF9">
    <property type="entry name" value="HAMP DOMAIN-CONTAINING PROTEIN"/>
    <property type="match status" value="1"/>
</dbReference>
<feature type="domain" description="PPM-type phosphatase" evidence="2">
    <location>
        <begin position="147"/>
        <end position="360"/>
    </location>
</feature>
<protein>
    <submittedName>
        <fullName evidence="3">PP2C family protein-serine/threonine phosphatase</fullName>
        <ecNumber evidence="3">3.1.3.16</ecNumber>
    </submittedName>
</protein>
<sequence length="360" mass="41260">MTTVELVENVRNHFPEVKDAGFIIDEKLDIYLQRSDTDPDVLEGIIMRLYFSANDDEKAIRYFINQYNDGKYIYCTRLNDNIWFFLLSTAEAFSKLHFYLKFLLPDNESLQVDRSQLSDKGASSDKFGSAKRIQEMLFQHPGKFLGEEQTILWHQPKDKIGGDYYWSKQTKEAIWVAIGDCTGHSVEGALATVSILSIINQIFDDGMKPHQLIKKLYSSLNNMQHQKLAEGYGIGNEMIVFKFNLQSNEVQYSGTGLPVYVIGSKFQFLKMKSAHFEPDRVLRYLRSRRLVLKPGTTIFTHSDGLTDQLSRTGKKMGRVRLAEALRSTTPLSANAISQIFNNWREQADQTDDIVVFGFSK</sequence>
<dbReference type="PANTHER" id="PTHR43156">
    <property type="entry name" value="STAGE II SPORULATION PROTEIN E-RELATED"/>
    <property type="match status" value="1"/>
</dbReference>
<dbReference type="GO" id="GO:0004722">
    <property type="term" value="F:protein serine/threonine phosphatase activity"/>
    <property type="evidence" value="ECO:0007669"/>
    <property type="project" value="UniProtKB-EC"/>
</dbReference>
<keyword evidence="1 3" id="KW-0378">Hydrolase</keyword>
<organism evidence="3 4">
    <name type="scientific">Imperialibacter roseus</name>
    <dbReference type="NCBI Taxonomy" id="1324217"/>
    <lineage>
        <taxon>Bacteria</taxon>
        <taxon>Pseudomonadati</taxon>
        <taxon>Bacteroidota</taxon>
        <taxon>Cytophagia</taxon>
        <taxon>Cytophagales</taxon>
        <taxon>Flammeovirgaceae</taxon>
        <taxon>Imperialibacter</taxon>
    </lineage>
</organism>
<evidence type="ECO:0000256" key="1">
    <source>
        <dbReference type="ARBA" id="ARBA00022801"/>
    </source>
</evidence>
<dbReference type="Gene3D" id="3.60.40.10">
    <property type="entry name" value="PPM-type phosphatase domain"/>
    <property type="match status" value="1"/>
</dbReference>
<evidence type="ECO:0000313" key="4">
    <source>
        <dbReference type="Proteomes" id="UP001302349"/>
    </source>
</evidence>
<dbReference type="InterPro" id="IPR001932">
    <property type="entry name" value="PPM-type_phosphatase-like_dom"/>
</dbReference>
<dbReference type="Proteomes" id="UP001302349">
    <property type="component" value="Chromosome"/>
</dbReference>
<dbReference type="RefSeq" id="WP_317490364.1">
    <property type="nucleotide sequence ID" value="NZ_CP136051.1"/>
</dbReference>
<dbReference type="SMART" id="SM00331">
    <property type="entry name" value="PP2C_SIG"/>
    <property type="match status" value="1"/>
</dbReference>
<evidence type="ECO:0000259" key="2">
    <source>
        <dbReference type="SMART" id="SM00331"/>
    </source>
</evidence>
<reference evidence="3 4" key="1">
    <citation type="journal article" date="2023" name="Microbiol. Resour. Announc.">
        <title>Complete Genome Sequence of Imperialibacter roseus strain P4T.</title>
        <authorList>
            <person name="Tizabi D.R."/>
            <person name="Bachvaroff T."/>
            <person name="Hill R.T."/>
        </authorList>
    </citation>
    <scope>NUCLEOTIDE SEQUENCE [LARGE SCALE GENOMIC DNA]</scope>
    <source>
        <strain evidence="3 4">P4T</strain>
    </source>
</reference>
<keyword evidence="4" id="KW-1185">Reference proteome</keyword>
<dbReference type="InterPro" id="IPR052016">
    <property type="entry name" value="Bact_Sigma-Reg"/>
</dbReference>
<dbReference type="Pfam" id="PF07228">
    <property type="entry name" value="SpoIIE"/>
    <property type="match status" value="1"/>
</dbReference>
<evidence type="ECO:0000313" key="3">
    <source>
        <dbReference type="EMBL" id="WOK07701.1"/>
    </source>
</evidence>
<dbReference type="EC" id="3.1.3.16" evidence="3"/>
<proteinExistence type="predicted"/>
<name>A0ABZ0IVK1_9BACT</name>
<dbReference type="EMBL" id="CP136051">
    <property type="protein sequence ID" value="WOK07701.1"/>
    <property type="molecule type" value="Genomic_DNA"/>
</dbReference>
<dbReference type="InterPro" id="IPR036457">
    <property type="entry name" value="PPM-type-like_dom_sf"/>
</dbReference>
<accession>A0ABZ0IVK1</accession>